<organism evidence="1 2">
    <name type="scientific">Pseudoneurospora amorphoporcata</name>
    <dbReference type="NCBI Taxonomy" id="241081"/>
    <lineage>
        <taxon>Eukaryota</taxon>
        <taxon>Fungi</taxon>
        <taxon>Dikarya</taxon>
        <taxon>Ascomycota</taxon>
        <taxon>Pezizomycotina</taxon>
        <taxon>Sordariomycetes</taxon>
        <taxon>Sordariomycetidae</taxon>
        <taxon>Sordariales</taxon>
        <taxon>Sordariaceae</taxon>
        <taxon>Pseudoneurospora</taxon>
    </lineage>
</organism>
<name>A0AAN6NKA5_9PEZI</name>
<accession>A0AAN6NKA5</accession>
<reference evidence="1" key="2">
    <citation type="submission" date="2023-06" db="EMBL/GenBank/DDBJ databases">
        <authorList>
            <consortium name="Lawrence Berkeley National Laboratory"/>
            <person name="Mondo S.J."/>
            <person name="Hensen N."/>
            <person name="Bonometti L."/>
            <person name="Westerberg I."/>
            <person name="Brannstrom I.O."/>
            <person name="Guillou S."/>
            <person name="Cros-Aarteil S."/>
            <person name="Calhoun S."/>
            <person name="Haridas S."/>
            <person name="Kuo A."/>
            <person name="Pangilinan J."/>
            <person name="Riley R."/>
            <person name="Labutti K."/>
            <person name="Andreopoulos B."/>
            <person name="Lipzen A."/>
            <person name="Chen C."/>
            <person name="Yanf M."/>
            <person name="Daum C."/>
            <person name="Ng V."/>
            <person name="Clum A."/>
            <person name="Steindorff A."/>
            <person name="Ohm R."/>
            <person name="Martin F."/>
            <person name="Silar P."/>
            <person name="Natvig D."/>
            <person name="Lalanne C."/>
            <person name="Gautier V."/>
            <person name="Ament-Velasquez S.L."/>
            <person name="Kruys A."/>
            <person name="Hutchinson M.I."/>
            <person name="Powell A.J."/>
            <person name="Barry K."/>
            <person name="Miller A.N."/>
            <person name="Grigoriev I.V."/>
            <person name="Debuchy R."/>
            <person name="Gladieux P."/>
            <person name="Thoren M.H."/>
            <person name="Johannesson H."/>
        </authorList>
    </citation>
    <scope>NUCLEOTIDE SEQUENCE</scope>
    <source>
        <strain evidence="1">CBS 626.80</strain>
    </source>
</reference>
<feature type="non-terminal residue" evidence="1">
    <location>
        <position position="85"/>
    </location>
</feature>
<dbReference type="AlphaFoldDB" id="A0AAN6NKA5"/>
<evidence type="ECO:0000313" key="2">
    <source>
        <dbReference type="Proteomes" id="UP001303222"/>
    </source>
</evidence>
<evidence type="ECO:0000313" key="1">
    <source>
        <dbReference type="EMBL" id="KAK3946649.1"/>
    </source>
</evidence>
<dbReference type="EMBL" id="MU859604">
    <property type="protein sequence ID" value="KAK3946649.1"/>
    <property type="molecule type" value="Genomic_DNA"/>
</dbReference>
<protein>
    <submittedName>
        <fullName evidence="1">Uncharacterized protein</fullName>
    </submittedName>
</protein>
<proteinExistence type="predicted"/>
<reference evidence="1" key="1">
    <citation type="journal article" date="2023" name="Mol. Phylogenet. Evol.">
        <title>Genome-scale phylogeny and comparative genomics of the fungal order Sordariales.</title>
        <authorList>
            <person name="Hensen N."/>
            <person name="Bonometti L."/>
            <person name="Westerberg I."/>
            <person name="Brannstrom I.O."/>
            <person name="Guillou S."/>
            <person name="Cros-Aarteil S."/>
            <person name="Calhoun S."/>
            <person name="Haridas S."/>
            <person name="Kuo A."/>
            <person name="Mondo S."/>
            <person name="Pangilinan J."/>
            <person name="Riley R."/>
            <person name="LaButti K."/>
            <person name="Andreopoulos B."/>
            <person name="Lipzen A."/>
            <person name="Chen C."/>
            <person name="Yan M."/>
            <person name="Daum C."/>
            <person name="Ng V."/>
            <person name="Clum A."/>
            <person name="Steindorff A."/>
            <person name="Ohm R.A."/>
            <person name="Martin F."/>
            <person name="Silar P."/>
            <person name="Natvig D.O."/>
            <person name="Lalanne C."/>
            <person name="Gautier V."/>
            <person name="Ament-Velasquez S.L."/>
            <person name="Kruys A."/>
            <person name="Hutchinson M.I."/>
            <person name="Powell A.J."/>
            <person name="Barry K."/>
            <person name="Miller A.N."/>
            <person name="Grigoriev I.V."/>
            <person name="Debuchy R."/>
            <person name="Gladieux P."/>
            <person name="Hiltunen Thoren M."/>
            <person name="Johannesson H."/>
        </authorList>
    </citation>
    <scope>NUCLEOTIDE SEQUENCE</scope>
    <source>
        <strain evidence="1">CBS 626.80</strain>
    </source>
</reference>
<keyword evidence="2" id="KW-1185">Reference proteome</keyword>
<gene>
    <name evidence="1" type="ORF">QBC32DRAFT_191990</name>
</gene>
<dbReference type="Proteomes" id="UP001303222">
    <property type="component" value="Unassembled WGS sequence"/>
</dbReference>
<comment type="caution">
    <text evidence="1">The sequence shown here is derived from an EMBL/GenBank/DDBJ whole genome shotgun (WGS) entry which is preliminary data.</text>
</comment>
<sequence>MSSSSDLEESISDFFSKAGSCTSRSQCDAFANKIFGGPITPVPVQDTCSYTVTNGTTIIQFREPESPLDIQILTAVQAVHPGIVA</sequence>